<accession>A0A1M6A4Z2</accession>
<dbReference type="AlphaFoldDB" id="A0A1M6A4Z2"/>
<reference evidence="3" key="1">
    <citation type="submission" date="2016-11" db="EMBL/GenBank/DDBJ databases">
        <authorList>
            <person name="Varghese N."/>
            <person name="Submissions S."/>
        </authorList>
    </citation>
    <scope>NUCLEOTIDE SEQUENCE [LARGE SCALE GENOMIC DNA]</scope>
    <source>
        <strain evidence="3">DSM 15449</strain>
    </source>
</reference>
<dbReference type="GO" id="GO:0022857">
    <property type="term" value="F:transmembrane transporter activity"/>
    <property type="evidence" value="ECO:0007669"/>
    <property type="project" value="InterPro"/>
</dbReference>
<feature type="transmembrane region" description="Helical" evidence="1">
    <location>
        <begin position="374"/>
        <end position="395"/>
    </location>
</feature>
<dbReference type="EMBL" id="FQXJ01000016">
    <property type="protein sequence ID" value="SHI31572.1"/>
    <property type="molecule type" value="Genomic_DNA"/>
</dbReference>
<organism evidence="2 3">
    <name type="scientific">Desulfosporosinus lacus DSM 15449</name>
    <dbReference type="NCBI Taxonomy" id="1121420"/>
    <lineage>
        <taxon>Bacteria</taxon>
        <taxon>Bacillati</taxon>
        <taxon>Bacillota</taxon>
        <taxon>Clostridia</taxon>
        <taxon>Eubacteriales</taxon>
        <taxon>Desulfitobacteriaceae</taxon>
        <taxon>Desulfosporosinus</taxon>
    </lineage>
</organism>
<dbReference type="OrthoDB" id="1792024at2"/>
<feature type="transmembrane region" description="Helical" evidence="1">
    <location>
        <begin position="6"/>
        <end position="28"/>
    </location>
</feature>
<keyword evidence="1" id="KW-1133">Transmembrane helix</keyword>
<gene>
    <name evidence="2" type="ORF">SAMN02746098_03895</name>
</gene>
<protein>
    <recommendedName>
        <fullName evidence="4">Na+/proline symporter</fullName>
    </recommendedName>
</protein>
<name>A0A1M6A4Z2_9FIRM</name>
<feature type="transmembrane region" description="Helical" evidence="1">
    <location>
        <begin position="221"/>
        <end position="238"/>
    </location>
</feature>
<dbReference type="Proteomes" id="UP000183954">
    <property type="component" value="Unassembled WGS sequence"/>
</dbReference>
<feature type="transmembrane region" description="Helical" evidence="1">
    <location>
        <begin position="258"/>
        <end position="280"/>
    </location>
</feature>
<dbReference type="GO" id="GO:0016020">
    <property type="term" value="C:membrane"/>
    <property type="evidence" value="ECO:0007669"/>
    <property type="project" value="InterPro"/>
</dbReference>
<keyword evidence="1" id="KW-0472">Membrane</keyword>
<evidence type="ECO:0008006" key="4">
    <source>
        <dbReference type="Google" id="ProtNLM"/>
    </source>
</evidence>
<feature type="transmembrane region" description="Helical" evidence="1">
    <location>
        <begin position="73"/>
        <end position="92"/>
    </location>
</feature>
<feature type="transmembrane region" description="Helical" evidence="1">
    <location>
        <begin position="182"/>
        <end position="201"/>
    </location>
</feature>
<evidence type="ECO:0000313" key="3">
    <source>
        <dbReference type="Proteomes" id="UP000183954"/>
    </source>
</evidence>
<sequence length="454" mass="51411">MINWYIPLYLGVILILFLFPHIGSFPNLQVYTEGRSGFGGLSTGTNLLLSRLISGDLLAFAIIYVLLFGVLGGIAFAFTVLASLLIYVLILYKLRKKKGIQSIHDLLRTQSDTNSYRYHLMVLFGINIGNMLLQLAALKYLLGPYFLQSSYRIVFFMVVFSFIYAGLGGFEALNKGAKPQMILVFFTTALITVSVFLEKGVYATYQDLVIIPLNPLSFSEWTILVLTGIIILTSQYLLDHSLWHSVYRLKPQRQYSILLITIFCVFAISMGYSAITIYGMSETILTGNIILQVLEQNNSIVLLNLYIITVFIAVFSSYALNLFSSVLLYYKFREIDHPVKESNPIKRGYIFSLFINLLVGTFFLFLLYSSLIEVISGLGILYASLIIPYLITLFRTTYSQRFFAYSGLIPLILGVYLHMRFGFFYTPILCLSLSIALQACLSFLEKMQEIIKTG</sequence>
<feature type="transmembrane region" description="Helical" evidence="1">
    <location>
        <begin position="118"/>
        <end position="138"/>
    </location>
</feature>
<proteinExistence type="predicted"/>
<feature type="transmembrane region" description="Helical" evidence="1">
    <location>
        <begin position="349"/>
        <end position="368"/>
    </location>
</feature>
<dbReference type="RefSeq" id="WP_073031425.1">
    <property type="nucleotide sequence ID" value="NZ_FQXJ01000016.1"/>
</dbReference>
<keyword evidence="3" id="KW-1185">Reference proteome</keyword>
<dbReference type="PROSITE" id="PS50283">
    <property type="entry name" value="NA_SOLUT_SYMP_3"/>
    <property type="match status" value="1"/>
</dbReference>
<evidence type="ECO:0000256" key="1">
    <source>
        <dbReference type="SAM" id="Phobius"/>
    </source>
</evidence>
<feature type="transmembrane region" description="Helical" evidence="1">
    <location>
        <begin position="150"/>
        <end position="170"/>
    </location>
</feature>
<feature type="transmembrane region" description="Helical" evidence="1">
    <location>
        <begin position="300"/>
        <end position="329"/>
    </location>
</feature>
<keyword evidence="1" id="KW-0812">Transmembrane</keyword>
<feature type="transmembrane region" description="Helical" evidence="1">
    <location>
        <begin position="402"/>
        <end position="419"/>
    </location>
</feature>
<dbReference type="STRING" id="1121420.SAMN02746098_03895"/>
<dbReference type="InterPro" id="IPR001734">
    <property type="entry name" value="Na/solute_symporter"/>
</dbReference>
<evidence type="ECO:0000313" key="2">
    <source>
        <dbReference type="EMBL" id="SHI31572.1"/>
    </source>
</evidence>
<feature type="transmembrane region" description="Helical" evidence="1">
    <location>
        <begin position="425"/>
        <end position="444"/>
    </location>
</feature>